<organism evidence="1 2">
    <name type="scientific">Kitasatospora cystarginea</name>
    <dbReference type="NCBI Taxonomy" id="58350"/>
    <lineage>
        <taxon>Bacteria</taxon>
        <taxon>Bacillati</taxon>
        <taxon>Actinomycetota</taxon>
        <taxon>Actinomycetes</taxon>
        <taxon>Kitasatosporales</taxon>
        <taxon>Streptomycetaceae</taxon>
        <taxon>Kitasatospora</taxon>
    </lineage>
</organism>
<evidence type="ECO:0000313" key="2">
    <source>
        <dbReference type="Proteomes" id="UP001500305"/>
    </source>
</evidence>
<dbReference type="EMBL" id="BAAATR010000011">
    <property type="protein sequence ID" value="GAA2246283.1"/>
    <property type="molecule type" value="Genomic_DNA"/>
</dbReference>
<comment type="caution">
    <text evidence="1">The sequence shown here is derived from an EMBL/GenBank/DDBJ whole genome shotgun (WGS) entry which is preliminary data.</text>
</comment>
<name>A0ABP5QWT3_9ACTN</name>
<keyword evidence="2" id="KW-1185">Reference proteome</keyword>
<protein>
    <recommendedName>
        <fullName evidence="3">Regulatory protein</fullName>
    </recommendedName>
</protein>
<evidence type="ECO:0000313" key="1">
    <source>
        <dbReference type="EMBL" id="GAA2246283.1"/>
    </source>
</evidence>
<gene>
    <name evidence="1" type="ORF">GCM10010430_30370</name>
</gene>
<evidence type="ECO:0008006" key="3">
    <source>
        <dbReference type="Google" id="ProtNLM"/>
    </source>
</evidence>
<accession>A0ABP5QWT3</accession>
<dbReference type="RefSeq" id="WP_344636888.1">
    <property type="nucleotide sequence ID" value="NZ_BAAATR010000011.1"/>
</dbReference>
<dbReference type="Proteomes" id="UP001500305">
    <property type="component" value="Unassembled WGS sequence"/>
</dbReference>
<proteinExistence type="predicted"/>
<reference evidence="2" key="1">
    <citation type="journal article" date="2019" name="Int. J. Syst. Evol. Microbiol.">
        <title>The Global Catalogue of Microorganisms (GCM) 10K type strain sequencing project: providing services to taxonomists for standard genome sequencing and annotation.</title>
        <authorList>
            <consortium name="The Broad Institute Genomics Platform"/>
            <consortium name="The Broad Institute Genome Sequencing Center for Infectious Disease"/>
            <person name="Wu L."/>
            <person name="Ma J."/>
        </authorList>
    </citation>
    <scope>NUCLEOTIDE SEQUENCE [LARGE SCALE GENOMIC DNA]</scope>
    <source>
        <strain evidence="2">JCM 7356</strain>
    </source>
</reference>
<sequence length="113" mass="11850">MAVFKVDTSTAFVFVAVPPAPKLVNKQTGEIAIDRETGAKMMTIGLTIADEGEASLYTVSVPETGLSDGLAVGMPVAVTGLKARDWENEFNGQKRHGISFRAAVVTSLVPAQG</sequence>